<keyword evidence="6" id="KW-0699">rRNA-binding</keyword>
<dbReference type="Pfam" id="PF01751">
    <property type="entry name" value="Toprim"/>
    <property type="match status" value="1"/>
</dbReference>
<organism evidence="13 14">
    <name type="scientific">Candidatus Onthovivens merdipullorum</name>
    <dbReference type="NCBI Taxonomy" id="2840889"/>
    <lineage>
        <taxon>Bacteria</taxon>
        <taxon>Bacillati</taxon>
        <taxon>Bacillota</taxon>
        <taxon>Bacilli</taxon>
        <taxon>Bacillales</taxon>
        <taxon>Candidatus Onthovivens</taxon>
    </lineage>
</organism>
<protein>
    <recommendedName>
        <fullName evidence="11">Ribonuclease M5</fullName>
        <ecNumber evidence="11">3.1.26.8</ecNumber>
    </recommendedName>
</protein>
<keyword evidence="2" id="KW-0690">Ribosome biogenesis</keyword>
<keyword evidence="4" id="KW-0540">Nuclease</keyword>
<evidence type="ECO:0000256" key="8">
    <source>
        <dbReference type="ARBA" id="ARBA00022801"/>
    </source>
</evidence>
<keyword evidence="3" id="KW-0698">rRNA processing</keyword>
<keyword evidence="1" id="KW-0963">Cytoplasm</keyword>
<keyword evidence="10" id="KW-0694">RNA-binding</keyword>
<evidence type="ECO:0000256" key="11">
    <source>
        <dbReference type="NCBIfam" id="TIGR00334"/>
    </source>
</evidence>
<gene>
    <name evidence="13" type="primary">rnmV</name>
    <name evidence="13" type="ORF">IAC58_02125</name>
</gene>
<evidence type="ECO:0000256" key="3">
    <source>
        <dbReference type="ARBA" id="ARBA00022552"/>
    </source>
</evidence>
<evidence type="ECO:0000256" key="10">
    <source>
        <dbReference type="ARBA" id="ARBA00022884"/>
    </source>
</evidence>
<dbReference type="Gene3D" id="3.40.1360.10">
    <property type="match status" value="1"/>
</dbReference>
<dbReference type="InterPro" id="IPR006171">
    <property type="entry name" value="TOPRIM_dom"/>
</dbReference>
<evidence type="ECO:0000256" key="2">
    <source>
        <dbReference type="ARBA" id="ARBA00022517"/>
    </source>
</evidence>
<reference evidence="13" key="1">
    <citation type="submission" date="2020-10" db="EMBL/GenBank/DDBJ databases">
        <authorList>
            <person name="Gilroy R."/>
        </authorList>
    </citation>
    <scope>NUCLEOTIDE SEQUENCE</scope>
    <source>
        <strain evidence="13">11159</strain>
    </source>
</reference>
<keyword evidence="8 13" id="KW-0378">Hydrolase</keyword>
<dbReference type="InterPro" id="IPR004466">
    <property type="entry name" value="RNase_M5"/>
</dbReference>
<evidence type="ECO:0000256" key="7">
    <source>
        <dbReference type="ARBA" id="ARBA00022759"/>
    </source>
</evidence>
<dbReference type="Proteomes" id="UP000823613">
    <property type="component" value="Unassembled WGS sequence"/>
</dbReference>
<dbReference type="GO" id="GO:0006364">
    <property type="term" value="P:rRNA processing"/>
    <property type="evidence" value="ECO:0007669"/>
    <property type="project" value="UniProtKB-UniRule"/>
</dbReference>
<dbReference type="EC" id="3.1.26.8" evidence="11"/>
<proteinExistence type="predicted"/>
<dbReference type="PANTHER" id="PTHR39156:SF1">
    <property type="entry name" value="RIBONUCLEASE M5"/>
    <property type="match status" value="1"/>
</dbReference>
<evidence type="ECO:0000256" key="1">
    <source>
        <dbReference type="ARBA" id="ARBA00022490"/>
    </source>
</evidence>
<dbReference type="GO" id="GO:0019843">
    <property type="term" value="F:rRNA binding"/>
    <property type="evidence" value="ECO:0007669"/>
    <property type="project" value="UniProtKB-KW"/>
</dbReference>
<dbReference type="EMBL" id="JADIMY010000046">
    <property type="protein sequence ID" value="MBO8427342.1"/>
    <property type="molecule type" value="Genomic_DNA"/>
</dbReference>
<evidence type="ECO:0000313" key="13">
    <source>
        <dbReference type="EMBL" id="MBO8427342.1"/>
    </source>
</evidence>
<dbReference type="SMART" id="SM00493">
    <property type="entry name" value="TOPRIM"/>
    <property type="match status" value="1"/>
</dbReference>
<dbReference type="Pfam" id="PF13331">
    <property type="entry name" value="DUF4093"/>
    <property type="match status" value="1"/>
</dbReference>
<accession>A0A9D9GWZ1</accession>
<keyword evidence="9" id="KW-0460">Magnesium</keyword>
<evidence type="ECO:0000256" key="5">
    <source>
        <dbReference type="ARBA" id="ARBA00022723"/>
    </source>
</evidence>
<keyword evidence="5" id="KW-0479">Metal-binding</keyword>
<dbReference type="AlphaFoldDB" id="A0A9D9GWZ1"/>
<dbReference type="GO" id="GO:0043822">
    <property type="term" value="F:ribonuclease M5 activity"/>
    <property type="evidence" value="ECO:0007669"/>
    <property type="project" value="UniProtKB-UniRule"/>
</dbReference>
<evidence type="ECO:0000256" key="6">
    <source>
        <dbReference type="ARBA" id="ARBA00022730"/>
    </source>
</evidence>
<dbReference type="SUPFAM" id="SSF110455">
    <property type="entry name" value="Toprim domain"/>
    <property type="match status" value="1"/>
</dbReference>
<dbReference type="NCBIfam" id="TIGR00334">
    <property type="entry name" value="5S_RNA_mat_M5"/>
    <property type="match status" value="1"/>
</dbReference>
<dbReference type="InterPro" id="IPR025156">
    <property type="entry name" value="RNase_M5_C"/>
</dbReference>
<name>A0A9D9GWZ1_9BACL</name>
<sequence length="183" mass="21097">MKYKIDALIVVEGKSDINFLSTFIDAKFYSVNGSALSKDDIVFLKKYTKNNKIIILTDPDYPGMKIRNTLNESLNSKNIYNAYIRKKYSIKNHKVGVAESTIEEVLNSLKEIKNFNNENITSSNLEMNDLYALKLAGFNSKELRDEFTDQYFLGYSNSKQLLKKLQLLGINKQKLEEMLKNVK</sequence>
<evidence type="ECO:0000256" key="9">
    <source>
        <dbReference type="ARBA" id="ARBA00022842"/>
    </source>
</evidence>
<evidence type="ECO:0000313" key="14">
    <source>
        <dbReference type="Proteomes" id="UP000823613"/>
    </source>
</evidence>
<comment type="caution">
    <text evidence="13">The sequence shown here is derived from an EMBL/GenBank/DDBJ whole genome shotgun (WGS) entry which is preliminary data.</text>
</comment>
<dbReference type="PROSITE" id="PS50880">
    <property type="entry name" value="TOPRIM"/>
    <property type="match status" value="1"/>
</dbReference>
<evidence type="ECO:0000259" key="12">
    <source>
        <dbReference type="PROSITE" id="PS50880"/>
    </source>
</evidence>
<keyword evidence="7" id="KW-0255">Endonuclease</keyword>
<feature type="domain" description="Toprim" evidence="12">
    <location>
        <begin position="6"/>
        <end position="89"/>
    </location>
</feature>
<reference evidence="13" key="2">
    <citation type="journal article" date="2021" name="PeerJ">
        <title>Extensive microbial diversity within the chicken gut microbiome revealed by metagenomics and culture.</title>
        <authorList>
            <person name="Gilroy R."/>
            <person name="Ravi A."/>
            <person name="Getino M."/>
            <person name="Pursley I."/>
            <person name="Horton D.L."/>
            <person name="Alikhan N.F."/>
            <person name="Baker D."/>
            <person name="Gharbi K."/>
            <person name="Hall N."/>
            <person name="Watson M."/>
            <person name="Adriaenssens E.M."/>
            <person name="Foster-Nyarko E."/>
            <person name="Jarju S."/>
            <person name="Secka A."/>
            <person name="Antonio M."/>
            <person name="Oren A."/>
            <person name="Chaudhuri R.R."/>
            <person name="La Ragione R."/>
            <person name="Hildebrand F."/>
            <person name="Pallen M.J."/>
        </authorList>
    </citation>
    <scope>NUCLEOTIDE SEQUENCE</scope>
    <source>
        <strain evidence="13">11159</strain>
    </source>
</reference>
<dbReference type="GO" id="GO:0046872">
    <property type="term" value="F:metal ion binding"/>
    <property type="evidence" value="ECO:0007669"/>
    <property type="project" value="UniProtKB-KW"/>
</dbReference>
<evidence type="ECO:0000256" key="4">
    <source>
        <dbReference type="ARBA" id="ARBA00022722"/>
    </source>
</evidence>
<dbReference type="PANTHER" id="PTHR39156">
    <property type="entry name" value="RIBONUCLEASE M5"/>
    <property type="match status" value="1"/>
</dbReference>